<dbReference type="EMBL" id="KV784356">
    <property type="protein sequence ID" value="OEU19132.1"/>
    <property type="molecule type" value="Genomic_DNA"/>
</dbReference>
<evidence type="ECO:0000313" key="2">
    <source>
        <dbReference type="EMBL" id="OEU19132.1"/>
    </source>
</evidence>
<dbReference type="SUPFAM" id="SSF52047">
    <property type="entry name" value="RNI-like"/>
    <property type="match status" value="1"/>
</dbReference>
<dbReference type="InParanoid" id="A0A1E7FLT5"/>
<dbReference type="Proteomes" id="UP000095751">
    <property type="component" value="Unassembled WGS sequence"/>
</dbReference>
<dbReference type="Gene3D" id="3.80.10.10">
    <property type="entry name" value="Ribonuclease Inhibitor"/>
    <property type="match status" value="1"/>
</dbReference>
<organism evidence="2 3">
    <name type="scientific">Fragilariopsis cylindrus CCMP1102</name>
    <dbReference type="NCBI Taxonomy" id="635003"/>
    <lineage>
        <taxon>Eukaryota</taxon>
        <taxon>Sar</taxon>
        <taxon>Stramenopiles</taxon>
        <taxon>Ochrophyta</taxon>
        <taxon>Bacillariophyta</taxon>
        <taxon>Bacillariophyceae</taxon>
        <taxon>Bacillariophycidae</taxon>
        <taxon>Bacillariales</taxon>
        <taxon>Bacillariaceae</taxon>
        <taxon>Fragilariopsis</taxon>
    </lineage>
</organism>
<feature type="region of interest" description="Disordered" evidence="1">
    <location>
        <begin position="461"/>
        <end position="507"/>
    </location>
</feature>
<evidence type="ECO:0000313" key="3">
    <source>
        <dbReference type="Proteomes" id="UP000095751"/>
    </source>
</evidence>
<dbReference type="InterPro" id="IPR032675">
    <property type="entry name" value="LRR_dom_sf"/>
</dbReference>
<reference evidence="2 3" key="1">
    <citation type="submission" date="2016-09" db="EMBL/GenBank/DDBJ databases">
        <title>Extensive genetic diversity and differential bi-allelic expression allows diatom success in the polar Southern Ocean.</title>
        <authorList>
            <consortium name="DOE Joint Genome Institute"/>
            <person name="Mock T."/>
            <person name="Otillar R.P."/>
            <person name="Strauss J."/>
            <person name="Dupont C."/>
            <person name="Frickenhaus S."/>
            <person name="Maumus F."/>
            <person name="Mcmullan M."/>
            <person name="Sanges R."/>
            <person name="Schmutz J."/>
            <person name="Toseland A."/>
            <person name="Valas R."/>
            <person name="Veluchamy A."/>
            <person name="Ward B.J."/>
            <person name="Allen A."/>
            <person name="Barry K."/>
            <person name="Falciatore A."/>
            <person name="Ferrante M."/>
            <person name="Fortunato A.E."/>
            <person name="Gloeckner G."/>
            <person name="Gruber A."/>
            <person name="Hipkin R."/>
            <person name="Janech M."/>
            <person name="Kroth P."/>
            <person name="Leese F."/>
            <person name="Lindquist E."/>
            <person name="Lyon B.R."/>
            <person name="Martin J."/>
            <person name="Mayer C."/>
            <person name="Parker M."/>
            <person name="Quesneville H."/>
            <person name="Raymond J."/>
            <person name="Uhlig C."/>
            <person name="Valentin K.U."/>
            <person name="Worden A.Z."/>
            <person name="Armbrust E.V."/>
            <person name="Bowler C."/>
            <person name="Green B."/>
            <person name="Moulton V."/>
            <person name="Van Oosterhout C."/>
            <person name="Grigoriev I."/>
        </authorList>
    </citation>
    <scope>NUCLEOTIDE SEQUENCE [LARGE SCALE GENOMIC DNA]</scope>
    <source>
        <strain evidence="2 3">CCMP1102</strain>
    </source>
</reference>
<gene>
    <name evidence="2" type="ORF">FRACYDRAFT_237422</name>
</gene>
<keyword evidence="3" id="KW-1185">Reference proteome</keyword>
<evidence type="ECO:0008006" key="4">
    <source>
        <dbReference type="Google" id="ProtNLM"/>
    </source>
</evidence>
<protein>
    <recommendedName>
        <fullName evidence="4">RNI-like protein</fullName>
    </recommendedName>
</protein>
<name>A0A1E7FLT5_9STRA</name>
<sequence>MNMNMNMNMNEAEAEADTDAEQCRIVAKCMHHVPDNIIMNIKEGYNLMNLLYKVGILSDYLADLDNNNGIDGYGEKVEFKNYFDFNNEHYIKINPKTGRITSLRLCRYDNSYEDADDDNDNDNTGIYMPIDVPPIIDQFQSLESIYLKDCRLITMELGNLPVLKTINVGVSTSNMFENFPEGLQLSSVKEVVIDSSCSGTKFNSNLSSFLKIFSNTLEELTFYSNMTREDTDEILHVLQNDDLCFGHSLTTIKMKCCYLNEDDLERLIFEIRERFPNLHTLDISGNSVTSLCGIGDRIKQAPLIPGNKLCNLNLNSSPIWEQICADGNYDTLNVTKDPKEIAALVTLLDKFDGISNLGACWFQKYEPKIEYALRINIAGRKELMRGKSSRMSNNTDDEDEPIMNRALWPLILERAYNNSSEIYIYNRDGRDDVSISEEAESKKCATGLFHLVHHFYAPVMTEDRGGRSSSTTTTNITNYNSGEGSNNNNNNNNNNTRNEWKGKRKRK</sequence>
<accession>A0A1E7FLT5</accession>
<proteinExistence type="predicted"/>
<dbReference type="AlphaFoldDB" id="A0A1E7FLT5"/>
<dbReference type="KEGG" id="fcy:FRACYDRAFT_237422"/>
<evidence type="ECO:0000256" key="1">
    <source>
        <dbReference type="SAM" id="MobiDB-lite"/>
    </source>
</evidence>
<feature type="compositionally biased region" description="Low complexity" evidence="1">
    <location>
        <begin position="468"/>
        <end position="495"/>
    </location>
</feature>
<dbReference type="OrthoDB" id="1111193at2759"/>